<keyword evidence="1" id="KW-0175">Coiled coil</keyword>
<reference evidence="2" key="1">
    <citation type="submission" date="2017-10" db="EMBL/GenBank/DDBJ databases">
        <title>Draft genome sequence of the planktic cyanobacteria Tychonema bourrellyi isolated from alpine lentic freshwater.</title>
        <authorList>
            <person name="Tett A."/>
            <person name="Armanini F."/>
            <person name="Asnicar F."/>
            <person name="Boscaini A."/>
            <person name="Pasolli E."/>
            <person name="Zolfo M."/>
            <person name="Donati C."/>
            <person name="Salmaso N."/>
            <person name="Segata N."/>
        </authorList>
    </citation>
    <scope>NUCLEOTIDE SEQUENCE</scope>
    <source>
        <strain evidence="2">FEM_GT703</strain>
    </source>
</reference>
<evidence type="ECO:0000313" key="2">
    <source>
        <dbReference type="EMBL" id="PHX56539.1"/>
    </source>
</evidence>
<dbReference type="RefSeq" id="WP_096828589.1">
    <property type="nucleotide sequence ID" value="NZ_NXIB02000017.1"/>
</dbReference>
<dbReference type="Proteomes" id="UP000226442">
    <property type="component" value="Unassembled WGS sequence"/>
</dbReference>
<keyword evidence="3" id="KW-1185">Reference proteome</keyword>
<accession>A0A2G4F467</accession>
<gene>
    <name evidence="2" type="ORF">CP500_004630</name>
</gene>
<sequence length="179" mass="20366">MSVSVSSEKPEFKELLLQLQAAIANENTELLIQNIENSEKGVIAIFVNTLTDDNQPIIYHELKQNYELLLKAIEDKYQAELRAKDCEIALYRQEIAISQAVSKSLTQLETAANPSQKDESIAESEDVESVRAIAQQYQAELKYKDEQIALYRQEIAELRELTIILAKQPLSINIIQEDK</sequence>
<dbReference type="EMBL" id="NXIB02000017">
    <property type="protein sequence ID" value="PHX56539.1"/>
    <property type="molecule type" value="Genomic_DNA"/>
</dbReference>
<proteinExistence type="predicted"/>
<dbReference type="AlphaFoldDB" id="A0A2G4F467"/>
<feature type="coiled-coil region" evidence="1">
    <location>
        <begin position="134"/>
        <end position="161"/>
    </location>
</feature>
<dbReference type="OrthoDB" id="9826050at2"/>
<organism evidence="2 3">
    <name type="scientific">Tychonema bourrellyi FEM_GT703</name>
    <dbReference type="NCBI Taxonomy" id="2040638"/>
    <lineage>
        <taxon>Bacteria</taxon>
        <taxon>Bacillati</taxon>
        <taxon>Cyanobacteriota</taxon>
        <taxon>Cyanophyceae</taxon>
        <taxon>Oscillatoriophycideae</taxon>
        <taxon>Oscillatoriales</taxon>
        <taxon>Microcoleaceae</taxon>
        <taxon>Tychonema</taxon>
    </lineage>
</organism>
<name>A0A2G4F467_9CYAN</name>
<comment type="caution">
    <text evidence="2">The sequence shown here is derived from an EMBL/GenBank/DDBJ whole genome shotgun (WGS) entry which is preliminary data.</text>
</comment>
<evidence type="ECO:0000256" key="1">
    <source>
        <dbReference type="SAM" id="Coils"/>
    </source>
</evidence>
<evidence type="ECO:0000313" key="3">
    <source>
        <dbReference type="Proteomes" id="UP000226442"/>
    </source>
</evidence>
<protein>
    <submittedName>
        <fullName evidence="2">Uncharacterized protein</fullName>
    </submittedName>
</protein>